<protein>
    <submittedName>
        <fullName evidence="1">Uncharacterized protein</fullName>
    </submittedName>
</protein>
<dbReference type="KEGG" id="tbn:TBH_C2447"/>
<dbReference type="RefSeq" id="WP_052470173.1">
    <property type="nucleotide sequence ID" value="NZ_AP012273.1"/>
</dbReference>
<gene>
    <name evidence="1" type="ORF">TBH_C2447</name>
</gene>
<dbReference type="Proteomes" id="UP000031631">
    <property type="component" value="Chromosome"/>
</dbReference>
<name>A0A7U6GKJ1_9GAMM</name>
<accession>A0A7U6GKJ1</accession>
<keyword evidence="2" id="KW-1185">Reference proteome</keyword>
<dbReference type="OrthoDB" id="9792294at2"/>
<evidence type="ECO:0000313" key="2">
    <source>
        <dbReference type="Proteomes" id="UP000031631"/>
    </source>
</evidence>
<proteinExistence type="predicted"/>
<reference evidence="1 2" key="1">
    <citation type="journal article" date="2014" name="PLoS ONE">
        <title>Physiological and genomic features of a novel sulfur-oxidizing gammaproteobacterium belonging to a previously uncultivated symbiotic lineage isolated from a hydrothermal vent.</title>
        <authorList>
            <person name="Nunoura T."/>
            <person name="Takaki Y."/>
            <person name="Kazama H."/>
            <person name="Kakuta J."/>
            <person name="Shimamura S."/>
            <person name="Makita H."/>
            <person name="Hirai M."/>
            <person name="Miyazaki M."/>
            <person name="Takai K."/>
        </authorList>
    </citation>
    <scope>NUCLEOTIDE SEQUENCE [LARGE SCALE GENOMIC DNA]</scope>
    <source>
        <strain evidence="1 2">Hiromi1</strain>
    </source>
</reference>
<dbReference type="EMBL" id="AP012273">
    <property type="protein sequence ID" value="BAO45356.1"/>
    <property type="molecule type" value="Genomic_DNA"/>
</dbReference>
<organism evidence="1 2">
    <name type="scientific">Thiolapillus brandeum</name>
    <dbReference type="NCBI Taxonomy" id="1076588"/>
    <lineage>
        <taxon>Bacteria</taxon>
        <taxon>Pseudomonadati</taxon>
        <taxon>Pseudomonadota</taxon>
        <taxon>Gammaproteobacteria</taxon>
        <taxon>Chromatiales</taxon>
        <taxon>Sedimenticolaceae</taxon>
        <taxon>Thiolapillus</taxon>
    </lineage>
</organism>
<evidence type="ECO:0000313" key="1">
    <source>
        <dbReference type="EMBL" id="BAO45356.1"/>
    </source>
</evidence>
<dbReference type="AlphaFoldDB" id="A0A7U6GKJ1"/>
<sequence>MIDEDFYRQTYQEVNPDHCIFEKGMLTNQCLCSRNQKLLIAEREAASCTDKDAQARCREFLNTLQQQARFALKLRDAGQKLGHVKAVKVQIGGLRGLYQALHPDQTIPTPLPEVAGLLEEALRAWKSFDQLPFQDIIPEIGRWEPRRRRPRRKR</sequence>